<evidence type="ECO:0000313" key="4">
    <source>
        <dbReference type="Proteomes" id="UP000030669"/>
    </source>
</evidence>
<comment type="similarity">
    <text evidence="1">Belongs to the MBF1 family.</text>
</comment>
<dbReference type="InterPro" id="IPR010982">
    <property type="entry name" value="Lambda_DNA-bd_dom_sf"/>
</dbReference>
<dbReference type="Proteomes" id="UP000030669">
    <property type="component" value="Unassembled WGS sequence"/>
</dbReference>
<dbReference type="CDD" id="cd00093">
    <property type="entry name" value="HTH_XRE"/>
    <property type="match status" value="1"/>
</dbReference>
<keyword evidence="4" id="KW-1185">Reference proteome</keyword>
<dbReference type="HOGENOM" id="CLU_177930_0_0_1"/>
<protein>
    <recommendedName>
        <fullName evidence="5">HTH cro/C1-type domain-containing protein</fullName>
    </recommendedName>
</protein>
<accession>S7RFP2</accession>
<evidence type="ECO:0000256" key="2">
    <source>
        <dbReference type="ARBA" id="ARBA00035107"/>
    </source>
</evidence>
<name>S7RFP2_GLOTA</name>
<evidence type="ECO:0000313" key="3">
    <source>
        <dbReference type="EMBL" id="EPQ51334.1"/>
    </source>
</evidence>
<evidence type="ECO:0000256" key="1">
    <source>
        <dbReference type="ARBA" id="ARBA00009802"/>
    </source>
</evidence>
<dbReference type="OMA" id="NPQCSAL"/>
<dbReference type="RefSeq" id="XP_007870304.1">
    <property type="nucleotide sequence ID" value="XM_007872113.1"/>
</dbReference>
<dbReference type="OrthoDB" id="3226546at2759"/>
<dbReference type="AlphaFoldDB" id="S7RFP2"/>
<comment type="function">
    <text evidence="2">Transcriptional coactivator that stimulates GCN4-dependent transcriptional activity by bridging the DNA-binding region of GCN4 and TBP (SPT15), thereby recruiting TBP to GCN4-bound promoters. Involved in induction of the ribosome quality control (RQC) pathway; a pathway that degrades nascent peptide chains during problematic translation. Required to prevent stalled ribosomes from frameshifting.</text>
</comment>
<dbReference type="GO" id="GO:0003677">
    <property type="term" value="F:DNA binding"/>
    <property type="evidence" value="ECO:0007669"/>
    <property type="project" value="InterPro"/>
</dbReference>
<sequence length="71" mass="7739">MAVQTPCPAIKAAQQKKGLSYGEIASKMGQSEKHVEDICSGTEVPTKQEFDQLGKTLDIMPPPNDKVHKTK</sequence>
<dbReference type="EMBL" id="KB469311">
    <property type="protein sequence ID" value="EPQ51334.1"/>
    <property type="molecule type" value="Genomic_DNA"/>
</dbReference>
<dbReference type="STRING" id="670483.S7RFP2"/>
<organism evidence="3 4">
    <name type="scientific">Gloeophyllum trabeum (strain ATCC 11539 / FP-39264 / Madison 617)</name>
    <name type="common">Brown rot fungus</name>
    <dbReference type="NCBI Taxonomy" id="670483"/>
    <lineage>
        <taxon>Eukaryota</taxon>
        <taxon>Fungi</taxon>
        <taxon>Dikarya</taxon>
        <taxon>Basidiomycota</taxon>
        <taxon>Agaricomycotina</taxon>
        <taxon>Agaricomycetes</taxon>
        <taxon>Gloeophyllales</taxon>
        <taxon>Gloeophyllaceae</taxon>
        <taxon>Gloeophyllum</taxon>
    </lineage>
</organism>
<dbReference type="KEGG" id="gtr:GLOTRDRAFT_133204"/>
<reference evidence="3 4" key="1">
    <citation type="journal article" date="2012" name="Science">
        <title>The Paleozoic origin of enzymatic lignin decomposition reconstructed from 31 fungal genomes.</title>
        <authorList>
            <person name="Floudas D."/>
            <person name="Binder M."/>
            <person name="Riley R."/>
            <person name="Barry K."/>
            <person name="Blanchette R.A."/>
            <person name="Henrissat B."/>
            <person name="Martinez A.T."/>
            <person name="Otillar R."/>
            <person name="Spatafora J.W."/>
            <person name="Yadav J.S."/>
            <person name="Aerts A."/>
            <person name="Benoit I."/>
            <person name="Boyd A."/>
            <person name="Carlson A."/>
            <person name="Copeland A."/>
            <person name="Coutinho P.M."/>
            <person name="de Vries R.P."/>
            <person name="Ferreira P."/>
            <person name="Findley K."/>
            <person name="Foster B."/>
            <person name="Gaskell J."/>
            <person name="Glotzer D."/>
            <person name="Gorecki P."/>
            <person name="Heitman J."/>
            <person name="Hesse C."/>
            <person name="Hori C."/>
            <person name="Igarashi K."/>
            <person name="Jurgens J.A."/>
            <person name="Kallen N."/>
            <person name="Kersten P."/>
            <person name="Kohler A."/>
            <person name="Kuees U."/>
            <person name="Kumar T.K.A."/>
            <person name="Kuo A."/>
            <person name="LaButti K."/>
            <person name="Larrondo L.F."/>
            <person name="Lindquist E."/>
            <person name="Ling A."/>
            <person name="Lombard V."/>
            <person name="Lucas S."/>
            <person name="Lundell T."/>
            <person name="Martin R."/>
            <person name="McLaughlin D.J."/>
            <person name="Morgenstern I."/>
            <person name="Morin E."/>
            <person name="Murat C."/>
            <person name="Nagy L.G."/>
            <person name="Nolan M."/>
            <person name="Ohm R.A."/>
            <person name="Patyshakuliyeva A."/>
            <person name="Rokas A."/>
            <person name="Ruiz-Duenas F.J."/>
            <person name="Sabat G."/>
            <person name="Salamov A."/>
            <person name="Samejima M."/>
            <person name="Schmutz J."/>
            <person name="Slot J.C."/>
            <person name="St John F."/>
            <person name="Stenlid J."/>
            <person name="Sun H."/>
            <person name="Sun S."/>
            <person name="Syed K."/>
            <person name="Tsang A."/>
            <person name="Wiebenga A."/>
            <person name="Young D."/>
            <person name="Pisabarro A."/>
            <person name="Eastwood D.C."/>
            <person name="Martin F."/>
            <person name="Cullen D."/>
            <person name="Grigoriev I.V."/>
            <person name="Hibbett D.S."/>
        </authorList>
    </citation>
    <scope>NUCLEOTIDE SEQUENCE [LARGE SCALE GENOMIC DNA]</scope>
    <source>
        <strain evidence="3 4">ATCC 11539</strain>
    </source>
</reference>
<dbReference type="SUPFAM" id="SSF47413">
    <property type="entry name" value="lambda repressor-like DNA-binding domains"/>
    <property type="match status" value="1"/>
</dbReference>
<gene>
    <name evidence="3" type="ORF">GLOTRDRAFT_133204</name>
</gene>
<evidence type="ECO:0008006" key="5">
    <source>
        <dbReference type="Google" id="ProtNLM"/>
    </source>
</evidence>
<dbReference type="InterPro" id="IPR001387">
    <property type="entry name" value="Cro/C1-type_HTH"/>
</dbReference>
<dbReference type="GeneID" id="19302676"/>
<proteinExistence type="inferred from homology"/>
<dbReference type="Gene3D" id="1.10.260.40">
    <property type="entry name" value="lambda repressor-like DNA-binding domains"/>
    <property type="match status" value="1"/>
</dbReference>